<feature type="transmembrane region" description="Helical" evidence="1">
    <location>
        <begin position="365"/>
        <end position="384"/>
    </location>
</feature>
<protein>
    <submittedName>
        <fullName evidence="3">DUF2157 domain-containing protein</fullName>
    </submittedName>
</protein>
<feature type="transmembrane region" description="Helical" evidence="1">
    <location>
        <begin position="290"/>
        <end position="310"/>
    </location>
</feature>
<reference evidence="3" key="1">
    <citation type="submission" date="2018-10" db="EMBL/GenBank/DDBJ databases">
        <authorList>
            <consortium name="NARMS: The National Antimicrobial Resistance Monitoring System"/>
        </authorList>
    </citation>
    <scope>NUCLEOTIDE SEQUENCE [LARGE SCALE GENOMIC DNA]</scope>
    <source>
        <strain evidence="3">CVM N17EC0388</strain>
    </source>
</reference>
<feature type="transmembrane region" description="Helical" evidence="1">
    <location>
        <begin position="153"/>
        <end position="171"/>
    </location>
</feature>
<dbReference type="EMBL" id="RNRV01000029">
    <property type="protein sequence ID" value="MHO05787.1"/>
    <property type="molecule type" value="Genomic_DNA"/>
</dbReference>
<keyword evidence="1" id="KW-0472">Membrane</keyword>
<dbReference type="InterPro" id="IPR018677">
    <property type="entry name" value="DUF2157"/>
</dbReference>
<feature type="transmembrane region" description="Helical" evidence="1">
    <location>
        <begin position="183"/>
        <end position="202"/>
    </location>
</feature>
<gene>
    <name evidence="3" type="ORF">D9F05_15615</name>
</gene>
<feature type="transmembrane region" description="Helical" evidence="1">
    <location>
        <begin position="237"/>
        <end position="256"/>
    </location>
</feature>
<organism evidence="3">
    <name type="scientific">Escherichia coli</name>
    <dbReference type="NCBI Taxonomy" id="562"/>
    <lineage>
        <taxon>Bacteria</taxon>
        <taxon>Pseudomonadati</taxon>
        <taxon>Pseudomonadota</taxon>
        <taxon>Gammaproteobacteria</taxon>
        <taxon>Enterobacterales</taxon>
        <taxon>Enterobacteriaceae</taxon>
        <taxon>Escherichia</taxon>
    </lineage>
</organism>
<feature type="transmembrane region" description="Helical" evidence="1">
    <location>
        <begin position="339"/>
        <end position="359"/>
    </location>
</feature>
<name>A0A3L0W5W6_ECOLX</name>
<feature type="transmembrane region" description="Helical" evidence="1">
    <location>
        <begin position="262"/>
        <end position="281"/>
    </location>
</feature>
<dbReference type="AlphaFoldDB" id="A0A3L0W5W6"/>
<feature type="transmembrane region" description="Helical" evidence="1">
    <location>
        <begin position="208"/>
        <end position="225"/>
    </location>
</feature>
<comment type="caution">
    <text evidence="3">The sequence shown here is derived from an EMBL/GenBank/DDBJ whole genome shotgun (WGS) entry which is preliminary data.</text>
</comment>
<accession>A0A3L0W5W6</accession>
<keyword evidence="1" id="KW-1133">Transmembrane helix</keyword>
<sequence length="392" mass="44010">MTTRRRGKREHLPTPLPCRPRCRAITSQPRLYSTRRGFLLPDICYLPSYGYAACCRPRTDRECPAVPRQWHNAANLMEHPMHFTSRQTLLDWVRRGRLAQTHLPAALALCDLPPTSARWQWLFDRLLLWLGSLCLGAGLVFFVAFNWQELGRVSRLALLELPLLAMLVLLWRKPMTDTPRQALLLAMALNIGALLALVGQTYQTGADPWQLFATWALMLLPLAALGQSPLLWTTSWLLGQLALMLYWRLGLFSFFFGFDEEGLGWCLTLLNAALWGALLLAPTRFKLMPAWLPGLAAGLGVTLLTLLALFDAASPWVWPAWLGWLAAAYALWHHKFIAGLAMGCLSLIAVILTALGKWMDPDVDGFLLLSLIAIGLSVAASRWLQQQRRSHA</sequence>
<proteinExistence type="predicted"/>
<dbReference type="Pfam" id="PF09925">
    <property type="entry name" value="DUF2157"/>
    <property type="match status" value="1"/>
</dbReference>
<feature type="transmembrane region" description="Helical" evidence="1">
    <location>
        <begin position="316"/>
        <end position="332"/>
    </location>
</feature>
<keyword evidence="1" id="KW-0812">Transmembrane</keyword>
<feature type="transmembrane region" description="Helical" evidence="1">
    <location>
        <begin position="126"/>
        <end position="147"/>
    </location>
</feature>
<evidence type="ECO:0000259" key="2">
    <source>
        <dbReference type="Pfam" id="PF09925"/>
    </source>
</evidence>
<evidence type="ECO:0000313" key="3">
    <source>
        <dbReference type="EMBL" id="MHO05787.1"/>
    </source>
</evidence>
<evidence type="ECO:0000256" key="1">
    <source>
        <dbReference type="SAM" id="Phobius"/>
    </source>
</evidence>
<feature type="domain" description="DUF2157" evidence="2">
    <location>
        <begin position="91"/>
        <end position="232"/>
    </location>
</feature>